<dbReference type="Pfam" id="PF13673">
    <property type="entry name" value="Acetyltransf_10"/>
    <property type="match status" value="1"/>
</dbReference>
<keyword evidence="2" id="KW-0808">Transferase</keyword>
<feature type="domain" description="N-acetyltransferase" evidence="1">
    <location>
        <begin position="13"/>
        <end position="140"/>
    </location>
</feature>
<protein>
    <submittedName>
        <fullName evidence="2">GNAT family N-acetyltransferase</fullName>
        <ecNumber evidence="2">2.3.1.-</ecNumber>
    </submittedName>
</protein>
<organism evidence="2 3">
    <name type="scientific">Terriglobus aquaticus</name>
    <dbReference type="NCBI Taxonomy" id="940139"/>
    <lineage>
        <taxon>Bacteria</taxon>
        <taxon>Pseudomonadati</taxon>
        <taxon>Acidobacteriota</taxon>
        <taxon>Terriglobia</taxon>
        <taxon>Terriglobales</taxon>
        <taxon>Acidobacteriaceae</taxon>
        <taxon>Terriglobus</taxon>
    </lineage>
</organism>
<name>A0ABW9KF47_9BACT</name>
<dbReference type="Proteomes" id="UP001634747">
    <property type="component" value="Unassembled WGS sequence"/>
</dbReference>
<dbReference type="EMBL" id="JBJYXY010000001">
    <property type="protein sequence ID" value="MFN2974262.1"/>
    <property type="molecule type" value="Genomic_DNA"/>
</dbReference>
<proteinExistence type="predicted"/>
<sequence length="301" mass="32783">MSGPVDATAGAPVRLRPPRPAEWPACRMLLPETFADVEGREYRLCLRDESPRLVGAVSFRRSGTALTGLRLHLVPAMRRQGLGRQIVQALRSDGATTLTGLIDVRQEPAAASFCEAVGFQRTDGLTTVEADLTVFREYLRGLMQRGSLPDGLCTVPLREASLRDVARLHAQHIAHGSALNPWRAQFAEMPGLGDSPVALLHGRVVGMLLWEPEGDLGVVRSLVGEAGAVTRWVNLLLLSTTADLILAGGMQRVRFDFVDSNRNTRKLAQRLNAVVVRELAEYTLRDNSSPVNEAGAKAPLR</sequence>
<evidence type="ECO:0000259" key="1">
    <source>
        <dbReference type="PROSITE" id="PS51186"/>
    </source>
</evidence>
<dbReference type="Gene3D" id="3.40.630.30">
    <property type="match status" value="1"/>
</dbReference>
<dbReference type="PROSITE" id="PS51186">
    <property type="entry name" value="GNAT"/>
    <property type="match status" value="1"/>
</dbReference>
<evidence type="ECO:0000313" key="2">
    <source>
        <dbReference type="EMBL" id="MFN2974262.1"/>
    </source>
</evidence>
<comment type="caution">
    <text evidence="2">The sequence shown here is derived from an EMBL/GenBank/DDBJ whole genome shotgun (WGS) entry which is preliminary data.</text>
</comment>
<evidence type="ECO:0000313" key="3">
    <source>
        <dbReference type="Proteomes" id="UP001634747"/>
    </source>
</evidence>
<gene>
    <name evidence="2" type="ORF">ACK2TP_00660</name>
</gene>
<dbReference type="EC" id="2.3.1.-" evidence="2"/>
<dbReference type="InterPro" id="IPR016181">
    <property type="entry name" value="Acyl_CoA_acyltransferase"/>
</dbReference>
<reference evidence="2 3" key="1">
    <citation type="submission" date="2024-12" db="EMBL/GenBank/DDBJ databases">
        <authorList>
            <person name="Lee Y."/>
        </authorList>
    </citation>
    <scope>NUCLEOTIDE SEQUENCE [LARGE SCALE GENOMIC DNA]</scope>
    <source>
        <strain evidence="2 3">03SUJ4</strain>
    </source>
</reference>
<dbReference type="InterPro" id="IPR000182">
    <property type="entry name" value="GNAT_dom"/>
</dbReference>
<keyword evidence="3" id="KW-1185">Reference proteome</keyword>
<accession>A0ABW9KF47</accession>
<dbReference type="GO" id="GO:0016746">
    <property type="term" value="F:acyltransferase activity"/>
    <property type="evidence" value="ECO:0007669"/>
    <property type="project" value="UniProtKB-KW"/>
</dbReference>
<keyword evidence="2" id="KW-0012">Acyltransferase</keyword>
<dbReference type="SUPFAM" id="SSF55729">
    <property type="entry name" value="Acyl-CoA N-acyltransferases (Nat)"/>
    <property type="match status" value="2"/>
</dbReference>
<dbReference type="RefSeq" id="WP_263414168.1">
    <property type="nucleotide sequence ID" value="NZ_BAABBH010000001.1"/>
</dbReference>